<dbReference type="AlphaFoldDB" id="W2GMK8"/>
<feature type="transmembrane region" description="Helical" evidence="5">
    <location>
        <begin position="133"/>
        <end position="158"/>
    </location>
</feature>
<feature type="transmembrane region" description="Helical" evidence="5">
    <location>
        <begin position="62"/>
        <end position="86"/>
    </location>
</feature>
<evidence type="ECO:0000256" key="3">
    <source>
        <dbReference type="ARBA" id="ARBA00022989"/>
    </source>
</evidence>
<evidence type="ECO:0000313" key="7">
    <source>
        <dbReference type="EMBL" id="ETL36893.1"/>
    </source>
</evidence>
<feature type="transmembrane region" description="Helical" evidence="5">
    <location>
        <begin position="101"/>
        <end position="121"/>
    </location>
</feature>
<dbReference type="Pfam" id="PF00335">
    <property type="entry name" value="Tetraspanin"/>
    <property type="match status" value="1"/>
</dbReference>
<evidence type="ECO:0000256" key="5">
    <source>
        <dbReference type="SAM" id="Phobius"/>
    </source>
</evidence>
<keyword evidence="3 5" id="KW-1133">Transmembrane helix</keyword>
<evidence type="ECO:0008006" key="8">
    <source>
        <dbReference type="Google" id="ProtNLM"/>
    </source>
</evidence>
<dbReference type="Proteomes" id="UP000053864">
    <property type="component" value="Unassembled WGS sequence"/>
</dbReference>
<evidence type="ECO:0000256" key="2">
    <source>
        <dbReference type="ARBA" id="ARBA00022692"/>
    </source>
</evidence>
<reference evidence="6" key="1">
    <citation type="submission" date="2013-11" db="EMBL/GenBank/DDBJ databases">
        <title>The Genome Sequence of Phytophthora parasitica CJ02B3.</title>
        <authorList>
            <consortium name="The Broad Institute Genomics Platform"/>
            <person name="Russ C."/>
            <person name="Tyler B."/>
            <person name="Panabieres F."/>
            <person name="Shan W."/>
            <person name="Tripathy S."/>
            <person name="Grunwald N."/>
            <person name="Machado M."/>
            <person name="Johnson C.S."/>
            <person name="Arredondo F."/>
            <person name="Hong C."/>
            <person name="Coffey M."/>
            <person name="Young S.K."/>
            <person name="Zeng Q."/>
            <person name="Gargeya S."/>
            <person name="Fitzgerald M."/>
            <person name="Abouelleil A."/>
            <person name="Alvarado L."/>
            <person name="Chapman S.B."/>
            <person name="Gainer-Dewar J."/>
            <person name="Goldberg J."/>
            <person name="Griggs A."/>
            <person name="Gujja S."/>
            <person name="Hansen M."/>
            <person name="Howarth C."/>
            <person name="Imamovic A."/>
            <person name="Ireland A."/>
            <person name="Larimer J."/>
            <person name="McCowan C."/>
            <person name="Murphy C."/>
            <person name="Pearson M."/>
            <person name="Poon T.W."/>
            <person name="Priest M."/>
            <person name="Roberts A."/>
            <person name="Saif S."/>
            <person name="Shea T."/>
            <person name="Sykes S."/>
            <person name="Wortman J."/>
            <person name="Nusbaum C."/>
            <person name="Birren B."/>
        </authorList>
    </citation>
    <scope>NUCLEOTIDE SEQUENCE [LARGE SCALE GENOMIC DNA]</scope>
    <source>
        <strain evidence="6">CJ02B3</strain>
    </source>
</reference>
<dbReference type="GO" id="GO:0016020">
    <property type="term" value="C:membrane"/>
    <property type="evidence" value="ECO:0007669"/>
    <property type="project" value="UniProtKB-SubCell"/>
</dbReference>
<dbReference type="Proteomes" id="UP000053236">
    <property type="component" value="Unassembled WGS sequence"/>
</dbReference>
<dbReference type="VEuPathDB" id="FungiDB:PPTG_12819"/>
<dbReference type="InterPro" id="IPR018499">
    <property type="entry name" value="Tetraspanin/Peripherin"/>
</dbReference>
<organism evidence="6">
    <name type="scientific">Phytophthora nicotianae</name>
    <name type="common">Potato buckeye rot agent</name>
    <name type="synonym">Phytophthora parasitica</name>
    <dbReference type="NCBI Taxonomy" id="4792"/>
    <lineage>
        <taxon>Eukaryota</taxon>
        <taxon>Sar</taxon>
        <taxon>Stramenopiles</taxon>
        <taxon>Oomycota</taxon>
        <taxon>Peronosporomycetes</taxon>
        <taxon>Peronosporales</taxon>
        <taxon>Peronosporaceae</taxon>
        <taxon>Phytophthora</taxon>
    </lineage>
</organism>
<keyword evidence="4 5" id="KW-0472">Membrane</keyword>
<evidence type="ECO:0000256" key="1">
    <source>
        <dbReference type="ARBA" id="ARBA00004141"/>
    </source>
</evidence>
<evidence type="ECO:0000256" key="4">
    <source>
        <dbReference type="ARBA" id="ARBA00023136"/>
    </source>
</evidence>
<protein>
    <recommendedName>
        <fullName evidence="8">Tetraspanin</fullName>
    </recommendedName>
</protein>
<dbReference type="EMBL" id="KI673669">
    <property type="protein sequence ID" value="ETL36893.1"/>
    <property type="molecule type" value="Genomic_DNA"/>
</dbReference>
<gene>
    <name evidence="6" type="ORF">L915_11308</name>
    <name evidence="7" type="ORF">L916_11208</name>
</gene>
<dbReference type="EMBL" id="KI686995">
    <property type="protein sequence ID" value="ETK83481.1"/>
    <property type="molecule type" value="Genomic_DNA"/>
</dbReference>
<sequence>MTVAENDLNGTSVGQILPQLHLKRPIPARGVLSPPRAARQAQMPRLSESAASFPIARLVETFLYLWTVVAILLGIILACLVLYMLYFKEGGNLTPTLPFNLAAYSGLAITLASCFGLYGLLHHRKIVTEGGRNYSLGMFIILGTIGAIIVVVAGAMALSLVHVVDQAQDEDFSSDRVVVLETNIITRLEAQVLKSSSSWRSTQNELKCCGYDRVSVIQGYLSPSSSWDATLQTAVEDANAIGGRYCSSRVSECVRTTSEAHCPVPGRDYCRVELLQVAKDNYSLLGICAVILGATQLVFSAFGLFTLLCDVRRIRGSSPIYEIRHQMLSPIQPSAPNTEA</sequence>
<evidence type="ECO:0000313" key="6">
    <source>
        <dbReference type="EMBL" id="ETK83481.1"/>
    </source>
</evidence>
<proteinExistence type="predicted"/>
<reference evidence="7" key="2">
    <citation type="submission" date="2013-11" db="EMBL/GenBank/DDBJ databases">
        <title>The Genome Sequence of Phytophthora parasitica CJ05E6.</title>
        <authorList>
            <consortium name="The Broad Institute Genomics Platform"/>
            <person name="Russ C."/>
            <person name="Tyler B."/>
            <person name="Panabieres F."/>
            <person name="Shan W."/>
            <person name="Tripathy S."/>
            <person name="Grunwald N."/>
            <person name="Machado M."/>
            <person name="Johnson C.S."/>
            <person name="Arredondo F."/>
            <person name="Hong C."/>
            <person name="Coffey M."/>
            <person name="Young S.K."/>
            <person name="Zeng Q."/>
            <person name="Gargeya S."/>
            <person name="Fitzgerald M."/>
            <person name="Abouelleil A."/>
            <person name="Alvarado L."/>
            <person name="Chapman S.B."/>
            <person name="Gainer-Dewar J."/>
            <person name="Goldberg J."/>
            <person name="Griggs A."/>
            <person name="Gujja S."/>
            <person name="Hansen M."/>
            <person name="Howarth C."/>
            <person name="Imamovic A."/>
            <person name="Ireland A."/>
            <person name="Larimer J."/>
            <person name="McCowan C."/>
            <person name="Murphy C."/>
            <person name="Pearson M."/>
            <person name="Poon T.W."/>
            <person name="Priest M."/>
            <person name="Roberts A."/>
            <person name="Saif S."/>
            <person name="Shea T."/>
            <person name="Sykes S."/>
            <person name="Wortman J."/>
            <person name="Nusbaum C."/>
            <person name="Birren B."/>
        </authorList>
    </citation>
    <scope>NUCLEOTIDE SEQUENCE [LARGE SCALE GENOMIC DNA]</scope>
    <source>
        <strain evidence="7">CJ05E6</strain>
    </source>
</reference>
<accession>W2GMK8</accession>
<keyword evidence="2 5" id="KW-0812">Transmembrane</keyword>
<comment type="subcellular location">
    <subcellularLocation>
        <location evidence="1">Membrane</location>
        <topology evidence="1">Multi-pass membrane protein</topology>
    </subcellularLocation>
</comment>
<name>W2GMK8_PHYNI</name>
<feature type="transmembrane region" description="Helical" evidence="5">
    <location>
        <begin position="284"/>
        <end position="308"/>
    </location>
</feature>